<evidence type="ECO:0000256" key="2">
    <source>
        <dbReference type="SAM" id="Phobius"/>
    </source>
</evidence>
<proteinExistence type="predicted"/>
<keyword evidence="2" id="KW-0812">Transmembrane</keyword>
<evidence type="ECO:0000256" key="1">
    <source>
        <dbReference type="SAM" id="MobiDB-lite"/>
    </source>
</evidence>
<keyword evidence="4" id="KW-1185">Reference proteome</keyword>
<protein>
    <submittedName>
        <fullName evidence="3">Membrane-associated protein, putative</fullName>
    </submittedName>
</protein>
<feature type="region of interest" description="Disordered" evidence="1">
    <location>
        <begin position="475"/>
        <end position="511"/>
    </location>
</feature>
<reference evidence="4" key="1">
    <citation type="submission" date="2015-09" db="EMBL/GenBank/DDBJ databases">
        <authorList>
            <consortium name="Pathogen Informatics"/>
        </authorList>
    </citation>
    <scope>NUCLEOTIDE SEQUENCE [LARGE SCALE GENOMIC DNA]</scope>
    <source>
        <strain evidence="4">Lake Konstanz</strain>
    </source>
</reference>
<dbReference type="AlphaFoldDB" id="A0A0S4J144"/>
<evidence type="ECO:0000313" key="4">
    <source>
        <dbReference type="Proteomes" id="UP000051952"/>
    </source>
</evidence>
<dbReference type="VEuPathDB" id="TriTrypDB:BSAL_79795"/>
<keyword evidence="2" id="KW-0472">Membrane</keyword>
<organism evidence="3 4">
    <name type="scientific">Bodo saltans</name>
    <name type="common">Flagellated protozoan</name>
    <dbReference type="NCBI Taxonomy" id="75058"/>
    <lineage>
        <taxon>Eukaryota</taxon>
        <taxon>Discoba</taxon>
        <taxon>Euglenozoa</taxon>
        <taxon>Kinetoplastea</taxon>
        <taxon>Metakinetoplastina</taxon>
        <taxon>Eubodonida</taxon>
        <taxon>Bodonidae</taxon>
        <taxon>Bodo</taxon>
    </lineage>
</organism>
<feature type="compositionally biased region" description="Basic and acidic residues" evidence="1">
    <location>
        <begin position="483"/>
        <end position="492"/>
    </location>
</feature>
<accession>A0A0S4J144</accession>
<name>A0A0S4J144_BODSA</name>
<sequence length="519" mass="58593">MRNKAAVLWRVELLLFTAILCLYFINGSSREPSPDLLEVVLHARKTSLPHLSRIANHLHVPEFRWFGGGVRGATEGEDNVNLDINTHRNVLQEFETAFGKPAAKFESLNRSTYTQHSLFTFVTFFTSKVALNTNPDCAARLHPSQQLLCHVWAAQRQRNIKHKNSGSHGNYIPKESSSLFKESALHSMCSLLLACAEWKRGRYSVPLSNALLQSTFDKVANDHELLNASEVLLRKLPYGSELLRLNFRHWPVNDRSKSRDMILAIYPTHDELFTFQSLMPYSVLGGAQFVRTNESVNTYFAAITSRRAAKLCNKTDESPNGDNRSDTFRIEQNGEEALFYLVFLSDSITSRSRTDALAPCVLPAQPIVSEFPPKDSHNFNAMKDSVSRGLTLVHDPPVPSLRSLGARIPMHVISANIWELHESPTTYEWLMRMATGNCNVTTAPLRGDEWRFGEHPTSDVTHLYRASTVLWVPPHARSRRRHSPMEFKEPSRRPPLSAGPPTGPREVARLGGCMMLLRT</sequence>
<gene>
    <name evidence="3" type="ORF">BSAL_79795</name>
</gene>
<keyword evidence="2" id="KW-1133">Transmembrane helix</keyword>
<dbReference type="Proteomes" id="UP000051952">
    <property type="component" value="Unassembled WGS sequence"/>
</dbReference>
<feature type="transmembrane region" description="Helical" evidence="2">
    <location>
        <begin position="7"/>
        <end position="25"/>
    </location>
</feature>
<dbReference type="EMBL" id="CYKH01000828">
    <property type="protein sequence ID" value="CUG46601.1"/>
    <property type="molecule type" value="Genomic_DNA"/>
</dbReference>
<evidence type="ECO:0000313" key="3">
    <source>
        <dbReference type="EMBL" id="CUG46601.1"/>
    </source>
</evidence>